<organism evidence="4">
    <name type="scientific">Planktothricoides sp. SpSt-374</name>
    <dbReference type="NCBI Taxonomy" id="2282167"/>
    <lineage>
        <taxon>Bacteria</taxon>
        <taxon>Bacillati</taxon>
        <taxon>Cyanobacteriota</taxon>
        <taxon>Cyanophyceae</taxon>
        <taxon>Oscillatoriophycideae</taxon>
        <taxon>Oscillatoriales</taxon>
        <taxon>Oscillatoriaceae</taxon>
        <taxon>Planktothricoides</taxon>
    </lineage>
</organism>
<dbReference type="AlphaFoldDB" id="A0A7C3VHY2"/>
<dbReference type="InterPro" id="IPR050154">
    <property type="entry name" value="UbiB_kinase"/>
</dbReference>
<comment type="similarity">
    <text evidence="1">Belongs to the protein kinase superfamily. ADCK protein kinase family.</text>
</comment>
<sequence>MSVLPDSDVYSAKSPKRLAGQLREADDSLSLAVSGGVNYKTYSWNSPNYSTLKRRIGIWRRVLRFVAELWLNSKPWSYKEGYTEANRAARRRRQAIWIREAMLDLGPTFIKLGQLFSTRSDLFPVEYVEELSKLQDRVPAFPYEQVETIVREDFGKPCSELYRSFDPIPLAAASLGQVHKAQLLSGEEVVVKVQRPGLRRLFDIDLAIAKTIAQYFQTHPRWGRGRDWLGIYDECYKILYEEIDYLKEGRNADSFRRNFRGLQWVRVPKVYWRYTSPRVLTLEYIPGIKISHYDALEAAGLNRRDLANKGAEAYLLQLLNHGFFHADPHPGNIAVAPDGALIFYDFGMMGRIRSDIRERLLDLFFGIAQKSADKVVEALIQLGALVPTDDLGPVRRSIQYILDNLMDQPFENQSVAAISDDLYEIAYDQPFRFPATFTFVMRAFSTLEGVGKGLDPEFNFMEVAKPFALQIMANGNGTEGNSFLDQLGRQAAQVSSTALGLPQRIEDTIDKLERGDIRLRVRASETDRLLRRMSSLQMGTNLALLASAFTLSATILLVNNWWRLAVVVGLVAVLLAGALIRLMMRLERMDKRF</sequence>
<keyword evidence="2" id="KW-1133">Transmembrane helix</keyword>
<evidence type="ECO:0000313" key="4">
    <source>
        <dbReference type="EMBL" id="HGG01914.1"/>
    </source>
</evidence>
<dbReference type="PANTHER" id="PTHR10566:SF113">
    <property type="entry name" value="PROTEIN ACTIVITY OF BC1 COMPLEX KINASE 7, CHLOROPLASTIC"/>
    <property type="match status" value="1"/>
</dbReference>
<dbReference type="SUPFAM" id="SSF56112">
    <property type="entry name" value="Protein kinase-like (PK-like)"/>
    <property type="match status" value="1"/>
</dbReference>
<dbReference type="GO" id="GO:0005524">
    <property type="term" value="F:ATP binding"/>
    <property type="evidence" value="ECO:0007669"/>
    <property type="project" value="InterPro"/>
</dbReference>
<dbReference type="EMBL" id="DSPX01000151">
    <property type="protein sequence ID" value="HGG01914.1"/>
    <property type="molecule type" value="Genomic_DNA"/>
</dbReference>
<dbReference type="GO" id="GO:0016020">
    <property type="term" value="C:membrane"/>
    <property type="evidence" value="ECO:0007669"/>
    <property type="project" value="GOC"/>
</dbReference>
<evidence type="ECO:0000259" key="3">
    <source>
        <dbReference type="PROSITE" id="PS50011"/>
    </source>
</evidence>
<accession>A0A7C3VHY2</accession>
<reference evidence="4" key="1">
    <citation type="journal article" date="2020" name="mSystems">
        <title>Genome- and Community-Level Interaction Insights into Carbon Utilization and Element Cycling Functions of Hydrothermarchaeota in Hydrothermal Sediment.</title>
        <authorList>
            <person name="Zhou Z."/>
            <person name="Liu Y."/>
            <person name="Xu W."/>
            <person name="Pan J."/>
            <person name="Luo Z.H."/>
            <person name="Li M."/>
        </authorList>
    </citation>
    <scope>NUCLEOTIDE SEQUENCE [LARGE SCALE GENOMIC DNA]</scope>
    <source>
        <strain evidence="4">SpSt-374</strain>
    </source>
</reference>
<dbReference type="PROSITE" id="PS50011">
    <property type="entry name" value="PROTEIN_KINASE_DOM"/>
    <property type="match status" value="1"/>
</dbReference>
<evidence type="ECO:0000256" key="1">
    <source>
        <dbReference type="ARBA" id="ARBA00009670"/>
    </source>
</evidence>
<dbReference type="GO" id="GO:0046467">
    <property type="term" value="P:membrane lipid biosynthetic process"/>
    <property type="evidence" value="ECO:0007669"/>
    <property type="project" value="TreeGrafter"/>
</dbReference>
<dbReference type="CDD" id="cd05121">
    <property type="entry name" value="ABC1_ADCK3-like"/>
    <property type="match status" value="1"/>
</dbReference>
<dbReference type="GO" id="GO:0004672">
    <property type="term" value="F:protein kinase activity"/>
    <property type="evidence" value="ECO:0007669"/>
    <property type="project" value="InterPro"/>
</dbReference>
<keyword evidence="2" id="KW-0472">Membrane</keyword>
<keyword evidence="2" id="KW-0812">Transmembrane</keyword>
<protein>
    <submittedName>
        <fullName evidence="4">AarF/ABC1/UbiB kinase family protein</fullName>
    </submittedName>
</protein>
<keyword evidence="4" id="KW-0808">Transferase</keyword>
<feature type="domain" description="Protein kinase" evidence="3">
    <location>
        <begin position="143"/>
        <end position="536"/>
    </location>
</feature>
<dbReference type="InterPro" id="IPR011009">
    <property type="entry name" value="Kinase-like_dom_sf"/>
</dbReference>
<name>A0A7C3VHY2_9CYAN</name>
<dbReference type="GO" id="GO:1901031">
    <property type="term" value="P:regulation of response to reactive oxygen species"/>
    <property type="evidence" value="ECO:0007669"/>
    <property type="project" value="TreeGrafter"/>
</dbReference>
<proteinExistence type="inferred from homology"/>
<dbReference type="PANTHER" id="PTHR10566">
    <property type="entry name" value="CHAPERONE-ACTIVITY OF BC1 COMPLEX CABC1 -RELATED"/>
    <property type="match status" value="1"/>
</dbReference>
<gene>
    <name evidence="4" type="ORF">ENR15_15030</name>
</gene>
<evidence type="ECO:0000256" key="2">
    <source>
        <dbReference type="SAM" id="Phobius"/>
    </source>
</evidence>
<keyword evidence="4" id="KW-0418">Kinase</keyword>
<dbReference type="InterPro" id="IPR004147">
    <property type="entry name" value="ABC1_dom"/>
</dbReference>
<dbReference type="InterPro" id="IPR000719">
    <property type="entry name" value="Prot_kinase_dom"/>
</dbReference>
<comment type="caution">
    <text evidence="4">The sequence shown here is derived from an EMBL/GenBank/DDBJ whole genome shotgun (WGS) entry which is preliminary data.</text>
</comment>
<feature type="transmembrane region" description="Helical" evidence="2">
    <location>
        <begin position="564"/>
        <end position="584"/>
    </location>
</feature>
<dbReference type="Pfam" id="PF03109">
    <property type="entry name" value="ABC1"/>
    <property type="match status" value="1"/>
</dbReference>